<dbReference type="PANTHER" id="PTHR14226">
    <property type="entry name" value="NEUROPATHY TARGET ESTERASE/SWISS CHEESE D.MELANOGASTER"/>
    <property type="match status" value="1"/>
</dbReference>
<dbReference type="SUPFAM" id="SSF52151">
    <property type="entry name" value="FabD/lysophospholipase-like"/>
    <property type="match status" value="1"/>
</dbReference>
<evidence type="ECO:0000256" key="2">
    <source>
        <dbReference type="ARBA" id="ARBA00022963"/>
    </source>
</evidence>
<dbReference type="InterPro" id="IPR050301">
    <property type="entry name" value="NTE"/>
</dbReference>
<name>E3NVB8_CAERE</name>
<feature type="short sequence motif" description="DGA/G" evidence="4">
    <location>
        <begin position="186"/>
        <end position="188"/>
    </location>
</feature>
<dbReference type="PROSITE" id="PS51635">
    <property type="entry name" value="PNPLA"/>
    <property type="match status" value="1"/>
</dbReference>
<evidence type="ECO:0000259" key="6">
    <source>
        <dbReference type="PROSITE" id="PS51635"/>
    </source>
</evidence>
<feature type="short sequence motif" description="GXSXG" evidence="4">
    <location>
        <begin position="72"/>
        <end position="76"/>
    </location>
</feature>
<feature type="domain" description="PNPLA" evidence="6">
    <location>
        <begin position="41"/>
        <end position="189"/>
    </location>
</feature>
<keyword evidence="2 4" id="KW-0442">Lipid degradation</keyword>
<dbReference type="Proteomes" id="UP000008281">
    <property type="component" value="Unassembled WGS sequence"/>
</dbReference>
<dbReference type="InParanoid" id="E3NVB8"/>
<keyword evidence="1 4" id="KW-0378">Hydrolase</keyword>
<feature type="signal peptide" evidence="5">
    <location>
        <begin position="1"/>
        <end position="19"/>
    </location>
</feature>
<feature type="active site" description="Proton acceptor" evidence="4">
    <location>
        <position position="186"/>
    </location>
</feature>
<dbReference type="GO" id="GO:0016298">
    <property type="term" value="F:lipase activity"/>
    <property type="evidence" value="ECO:0007669"/>
    <property type="project" value="UniProtKB-ARBA"/>
</dbReference>
<feature type="non-terminal residue" evidence="7">
    <location>
        <position position="189"/>
    </location>
</feature>
<dbReference type="GO" id="GO:0016042">
    <property type="term" value="P:lipid catabolic process"/>
    <property type="evidence" value="ECO:0007669"/>
    <property type="project" value="UniProtKB-UniRule"/>
</dbReference>
<dbReference type="InterPro" id="IPR016035">
    <property type="entry name" value="Acyl_Trfase/lysoPLipase"/>
</dbReference>
<evidence type="ECO:0000256" key="5">
    <source>
        <dbReference type="SAM" id="SignalP"/>
    </source>
</evidence>
<accession>E3NVB8</accession>
<proteinExistence type="predicted"/>
<dbReference type="EMBL" id="DS270889">
    <property type="protein sequence ID" value="EFO97935.1"/>
    <property type="molecule type" value="Genomic_DNA"/>
</dbReference>
<keyword evidence="8" id="KW-1185">Reference proteome</keyword>
<dbReference type="OrthoDB" id="421051at2759"/>
<sequence>MRFKQLGFIGLLGLALVGCDKTTKTPTQTTAIKAREPVIAIALGGGGAKGFAHIGVLKVLESHGIKPKIVTGTSAGSFVGSIYASGKTPYQMQQIAQQLKESDLRDLTLNSQGIVLGQKLQDYVNRNVANKPIEQFPIRFAALATRLDNGKKAEFIKGNARPSSSCFLQYSQCFLFPHHWHTKYVDGGL</sequence>
<evidence type="ECO:0000256" key="1">
    <source>
        <dbReference type="ARBA" id="ARBA00022801"/>
    </source>
</evidence>
<dbReference type="InterPro" id="IPR002641">
    <property type="entry name" value="PNPLA_dom"/>
</dbReference>
<dbReference type="PANTHER" id="PTHR14226:SF76">
    <property type="entry name" value="NTE FAMILY PROTEIN RSSA"/>
    <property type="match status" value="1"/>
</dbReference>
<organism evidence="8">
    <name type="scientific">Caenorhabditis remanei</name>
    <name type="common">Caenorhabditis vulgaris</name>
    <dbReference type="NCBI Taxonomy" id="31234"/>
    <lineage>
        <taxon>Eukaryota</taxon>
        <taxon>Metazoa</taxon>
        <taxon>Ecdysozoa</taxon>
        <taxon>Nematoda</taxon>
        <taxon>Chromadorea</taxon>
        <taxon>Rhabditida</taxon>
        <taxon>Rhabditina</taxon>
        <taxon>Rhabditomorpha</taxon>
        <taxon>Rhabditoidea</taxon>
        <taxon>Rhabditidae</taxon>
        <taxon>Peloderinae</taxon>
        <taxon>Caenorhabditis</taxon>
    </lineage>
</organism>
<gene>
    <name evidence="7" type="ORF">CRE_22264</name>
</gene>
<protein>
    <recommendedName>
        <fullName evidence="6">PNPLA domain-containing protein</fullName>
    </recommendedName>
</protein>
<evidence type="ECO:0000256" key="3">
    <source>
        <dbReference type="ARBA" id="ARBA00023098"/>
    </source>
</evidence>
<evidence type="ECO:0000313" key="7">
    <source>
        <dbReference type="EMBL" id="EFO97935.1"/>
    </source>
</evidence>
<dbReference type="Gene3D" id="3.40.1090.10">
    <property type="entry name" value="Cytosolic phospholipase A2 catalytic domain"/>
    <property type="match status" value="1"/>
</dbReference>
<dbReference type="eggNOG" id="KOG2968">
    <property type="taxonomic scope" value="Eukaryota"/>
</dbReference>
<dbReference type="PROSITE" id="PS51257">
    <property type="entry name" value="PROKAR_LIPOPROTEIN"/>
    <property type="match status" value="1"/>
</dbReference>
<reference evidence="7" key="1">
    <citation type="submission" date="2007-07" db="EMBL/GenBank/DDBJ databases">
        <title>PCAP assembly of the Caenorhabditis remanei genome.</title>
        <authorList>
            <consortium name="The Caenorhabditis remanei Sequencing Consortium"/>
            <person name="Wilson R.K."/>
        </authorList>
    </citation>
    <scope>NUCLEOTIDE SEQUENCE [LARGE SCALE GENOMIC DNA]</scope>
    <source>
        <strain evidence="7">PB4641</strain>
    </source>
</reference>
<evidence type="ECO:0000313" key="8">
    <source>
        <dbReference type="Proteomes" id="UP000008281"/>
    </source>
</evidence>
<feature type="chain" id="PRO_5003179117" description="PNPLA domain-containing protein" evidence="5">
    <location>
        <begin position="20"/>
        <end position="189"/>
    </location>
</feature>
<feature type="active site" description="Nucleophile" evidence="4">
    <location>
        <position position="74"/>
    </location>
</feature>
<feature type="short sequence motif" description="GXGXXG" evidence="4">
    <location>
        <begin position="45"/>
        <end position="50"/>
    </location>
</feature>
<dbReference type="AlphaFoldDB" id="E3NVB8"/>
<dbReference type="STRING" id="31234.E3NVB8"/>
<keyword evidence="5" id="KW-0732">Signal</keyword>
<dbReference type="GO" id="GO:0052689">
    <property type="term" value="F:carboxylic ester hydrolase activity"/>
    <property type="evidence" value="ECO:0007669"/>
    <property type="project" value="UniProtKB-ARBA"/>
</dbReference>
<dbReference type="HOGENOM" id="CLU_1437806_0_0_1"/>
<dbReference type="Pfam" id="PF01734">
    <property type="entry name" value="Patatin"/>
    <property type="match status" value="1"/>
</dbReference>
<evidence type="ECO:0000256" key="4">
    <source>
        <dbReference type="PROSITE-ProRule" id="PRU01161"/>
    </source>
</evidence>
<keyword evidence="3 4" id="KW-0443">Lipid metabolism</keyword>